<dbReference type="Proteomes" id="UP000271256">
    <property type="component" value="Unassembled WGS sequence"/>
</dbReference>
<feature type="domain" description="Peptidase S55" evidence="1">
    <location>
        <begin position="182"/>
        <end position="420"/>
    </location>
</feature>
<dbReference type="SUPFAM" id="SSF50156">
    <property type="entry name" value="PDZ domain-like"/>
    <property type="match status" value="1"/>
</dbReference>
<evidence type="ECO:0000313" key="2">
    <source>
        <dbReference type="EMBL" id="RKO66781.1"/>
    </source>
</evidence>
<accession>A0A494WUU2</accession>
<keyword evidence="2" id="KW-0378">Hydrolase</keyword>
<dbReference type="Pfam" id="PF05580">
    <property type="entry name" value="Peptidase_S55"/>
    <property type="match status" value="1"/>
</dbReference>
<organism evidence="2 3">
    <name type="scientific">Desulfofundulus salinus</name>
    <dbReference type="NCBI Taxonomy" id="2419843"/>
    <lineage>
        <taxon>Bacteria</taxon>
        <taxon>Bacillati</taxon>
        <taxon>Bacillota</taxon>
        <taxon>Clostridia</taxon>
        <taxon>Eubacteriales</taxon>
        <taxon>Peptococcaceae</taxon>
        <taxon>Desulfofundulus</taxon>
    </lineage>
</organism>
<name>A0A494WUU2_9FIRM</name>
<comment type="caution">
    <text evidence="2">The sequence shown here is derived from an EMBL/GenBank/DDBJ whole genome shotgun (WGS) entry which is preliminary data.</text>
</comment>
<dbReference type="GO" id="GO:0016787">
    <property type="term" value="F:hydrolase activity"/>
    <property type="evidence" value="ECO:0007669"/>
    <property type="project" value="UniProtKB-KW"/>
</dbReference>
<keyword evidence="3" id="KW-1185">Reference proteome</keyword>
<dbReference type="SMART" id="SM00228">
    <property type="entry name" value="PDZ"/>
    <property type="match status" value="1"/>
</dbReference>
<evidence type="ECO:0000313" key="3">
    <source>
        <dbReference type="Proteomes" id="UP000271256"/>
    </source>
</evidence>
<reference evidence="2 3" key="1">
    <citation type="submission" date="2018-10" db="EMBL/GenBank/DDBJ databases">
        <authorList>
            <person name="Grouzdev D.S."/>
            <person name="Krutkina M.S."/>
            <person name="Tourova T.P."/>
            <person name="Nazina T.N."/>
        </authorList>
    </citation>
    <scope>NUCLEOTIDE SEQUENCE [LARGE SCALE GENOMIC DNA]</scope>
    <source>
        <strain evidence="2 3">435</strain>
    </source>
</reference>
<dbReference type="Gene3D" id="2.30.42.10">
    <property type="match status" value="1"/>
</dbReference>
<dbReference type="NCBIfam" id="TIGR02860">
    <property type="entry name" value="spore_IV_B"/>
    <property type="match status" value="1"/>
</dbReference>
<dbReference type="InterPro" id="IPR008763">
    <property type="entry name" value="Peptidase_S55"/>
</dbReference>
<dbReference type="Pfam" id="PF13180">
    <property type="entry name" value="PDZ_2"/>
    <property type="match status" value="1"/>
</dbReference>
<dbReference type="InterPro" id="IPR001478">
    <property type="entry name" value="PDZ"/>
</dbReference>
<sequence>MTAVFTLVLSLLCANITLKTLFMSVGPNVAIGDPLIPRGLPVKLFKVEILSGQPKARWTSGQGVVPVASVPGRVDMQIKLLGLIPLNRMVVNVVPAVRVIPGGHSIGVLLHAQGVMVVGHAVVTDLKGQRHNPALQAGILNGDVIIKVNGCRVQSEQQVRNEISRCGETGRPVTLEIKRGQRVFTTRVKPIFCAETRRYRIGLYVRDSAAGVGTLTFYEPRSKKYGALGHVITDIETNRKIELGDGQIMEAMVQGIRPGRRGQPGEKIGLFNGSGFTGNIEKNTSCGIFGYLRQPLKNSLYPQPVPVALVYQVKKGPAEMLTVLKGNRIGRFSVEILQVMPQNKWEGKGMVIKVNDPELLRQTGGIIQGMSGSPIIQDGKFVGAVTHVFVNDPTRGYGVLAEWMLWEANLMPIPKEKKAA</sequence>
<protein>
    <submittedName>
        <fullName evidence="2">SpoIVB peptidase</fullName>
        <ecNumber evidence="2">3.4.21.116</ecNumber>
    </submittedName>
</protein>
<dbReference type="InterPro" id="IPR014219">
    <property type="entry name" value="SpoIVB"/>
</dbReference>
<evidence type="ECO:0000259" key="1">
    <source>
        <dbReference type="PROSITE" id="PS51494"/>
    </source>
</evidence>
<dbReference type="EMBL" id="RBWE01000001">
    <property type="protein sequence ID" value="RKO66781.1"/>
    <property type="molecule type" value="Genomic_DNA"/>
</dbReference>
<dbReference type="PROSITE" id="PS51494">
    <property type="entry name" value="SPOIVB"/>
    <property type="match status" value="1"/>
</dbReference>
<dbReference type="OrthoDB" id="9765242at2"/>
<proteinExistence type="predicted"/>
<gene>
    <name evidence="2" type="primary">spoIVB</name>
    <name evidence="2" type="ORF">D7024_07370</name>
</gene>
<dbReference type="EC" id="3.4.21.116" evidence="2"/>
<dbReference type="AlphaFoldDB" id="A0A494WUU2"/>
<dbReference type="InterPro" id="IPR036034">
    <property type="entry name" value="PDZ_sf"/>
</dbReference>